<proteinExistence type="predicted"/>
<evidence type="ECO:0000256" key="1">
    <source>
        <dbReference type="SAM" id="MobiDB-lite"/>
    </source>
</evidence>
<evidence type="ECO:0000313" key="2">
    <source>
        <dbReference type="EMBL" id="KAK3931952.1"/>
    </source>
</evidence>
<dbReference type="EMBL" id="JAHWGI010001433">
    <property type="protein sequence ID" value="KAK3931952.1"/>
    <property type="molecule type" value="Genomic_DNA"/>
</dbReference>
<keyword evidence="3" id="KW-1185">Reference proteome</keyword>
<reference evidence="2" key="2">
    <citation type="journal article" date="2023" name="BMC Genomics">
        <title>Pest status, molecular evolution, and epigenetic factors derived from the genome assembly of Frankliniella fusca, a thysanopteran phytovirus vector.</title>
        <authorList>
            <person name="Catto M.A."/>
            <person name="Labadie P.E."/>
            <person name="Jacobson A.L."/>
            <person name="Kennedy G.G."/>
            <person name="Srinivasan R."/>
            <person name="Hunt B.G."/>
        </authorList>
    </citation>
    <scope>NUCLEOTIDE SEQUENCE</scope>
    <source>
        <strain evidence="2">PL_HMW_Pooled</strain>
    </source>
</reference>
<protein>
    <submittedName>
        <fullName evidence="2">Salivary secreted peptide</fullName>
    </submittedName>
</protein>
<reference evidence="2" key="1">
    <citation type="submission" date="2021-07" db="EMBL/GenBank/DDBJ databases">
        <authorList>
            <person name="Catto M.A."/>
            <person name="Jacobson A."/>
            <person name="Kennedy G."/>
            <person name="Labadie P."/>
            <person name="Hunt B.G."/>
            <person name="Srinivasan R."/>
        </authorList>
    </citation>
    <scope>NUCLEOTIDE SEQUENCE</scope>
    <source>
        <strain evidence="2">PL_HMW_Pooled</strain>
        <tissue evidence="2">Head</tissue>
    </source>
</reference>
<organism evidence="2 3">
    <name type="scientific">Frankliniella fusca</name>
    <dbReference type="NCBI Taxonomy" id="407009"/>
    <lineage>
        <taxon>Eukaryota</taxon>
        <taxon>Metazoa</taxon>
        <taxon>Ecdysozoa</taxon>
        <taxon>Arthropoda</taxon>
        <taxon>Hexapoda</taxon>
        <taxon>Insecta</taxon>
        <taxon>Pterygota</taxon>
        <taxon>Neoptera</taxon>
        <taxon>Paraneoptera</taxon>
        <taxon>Thysanoptera</taxon>
        <taxon>Terebrantia</taxon>
        <taxon>Thripoidea</taxon>
        <taxon>Thripidae</taxon>
        <taxon>Frankliniella</taxon>
    </lineage>
</organism>
<gene>
    <name evidence="2" type="ORF">KUF71_001325</name>
</gene>
<evidence type="ECO:0000313" key="3">
    <source>
        <dbReference type="Proteomes" id="UP001219518"/>
    </source>
</evidence>
<dbReference type="Pfam" id="PF15868">
    <property type="entry name" value="MBF2"/>
    <property type="match status" value="1"/>
</dbReference>
<feature type="region of interest" description="Disordered" evidence="1">
    <location>
        <begin position="1"/>
        <end position="37"/>
    </location>
</feature>
<accession>A0AAE1I1S2</accession>
<dbReference type="Proteomes" id="UP001219518">
    <property type="component" value="Unassembled WGS sequence"/>
</dbReference>
<name>A0AAE1I1S2_9NEOP</name>
<comment type="caution">
    <text evidence="2">The sequence shown here is derived from an EMBL/GenBank/DDBJ whole genome shotgun (WGS) entry which is preliminary data.</text>
</comment>
<dbReference type="InterPro" id="IPR031734">
    <property type="entry name" value="MBF2"/>
</dbReference>
<sequence length="175" mass="19364">MQRDQRSDASVSRDQQPRRHHVPPQPLPPRPGGLRAAAASIGNDDKALALPGDKIEDVSEVSEARAVSIFLNTSGGNLKAYIDQTLTFGGVYPDDRQVQSKQVYTSSTIFMVHQETHTFKTTATIHCIQVVDMQKDGKNAYVTLKSGGINQKKAEIKFQSQRGDKINYLVILWGQ</sequence>
<dbReference type="AlphaFoldDB" id="A0AAE1I1S2"/>
<dbReference type="PANTHER" id="PTHR37685:SF1">
    <property type="entry name" value="GEO11136P1-RELATED"/>
    <property type="match status" value="1"/>
</dbReference>
<dbReference type="PANTHER" id="PTHR37685">
    <property type="entry name" value="GEO11136P1-RELATED"/>
    <property type="match status" value="1"/>
</dbReference>